<dbReference type="EMBL" id="GEEE01008760">
    <property type="protein sequence ID" value="JAP54465.1"/>
    <property type="molecule type" value="Transcribed_RNA"/>
</dbReference>
<dbReference type="PANTHER" id="PTHR10159">
    <property type="entry name" value="DUAL SPECIFICITY PROTEIN PHOSPHATASE"/>
    <property type="match status" value="1"/>
</dbReference>
<dbReference type="InterPro" id="IPR036873">
    <property type="entry name" value="Rhodanese-like_dom_sf"/>
</dbReference>
<feature type="region of interest" description="Disordered" evidence="5">
    <location>
        <begin position="685"/>
        <end position="740"/>
    </location>
</feature>
<dbReference type="InterPro" id="IPR020422">
    <property type="entry name" value="TYR_PHOSPHATASE_DUAL_dom"/>
</dbReference>
<dbReference type="SMART" id="SM00195">
    <property type="entry name" value="DSPc"/>
    <property type="match status" value="1"/>
</dbReference>
<organism evidence="9">
    <name type="scientific">Schistocephalus solidus</name>
    <name type="common">Tapeworm</name>
    <dbReference type="NCBI Taxonomy" id="70667"/>
    <lineage>
        <taxon>Eukaryota</taxon>
        <taxon>Metazoa</taxon>
        <taxon>Spiralia</taxon>
        <taxon>Lophotrochozoa</taxon>
        <taxon>Platyhelminthes</taxon>
        <taxon>Cestoda</taxon>
        <taxon>Eucestoda</taxon>
        <taxon>Diphyllobothriidea</taxon>
        <taxon>Diphyllobothriidae</taxon>
        <taxon>Schistocephalus</taxon>
    </lineage>
</organism>
<dbReference type="GO" id="GO:0033550">
    <property type="term" value="F:MAP kinase tyrosine phosphatase activity"/>
    <property type="evidence" value="ECO:0007669"/>
    <property type="project" value="TreeGrafter"/>
</dbReference>
<dbReference type="PROSITE" id="PS50206">
    <property type="entry name" value="RHODANESE_3"/>
    <property type="match status" value="1"/>
</dbReference>
<dbReference type="SUPFAM" id="SSF52799">
    <property type="entry name" value="(Phosphotyrosine protein) phosphatases II"/>
    <property type="match status" value="1"/>
</dbReference>
<feature type="region of interest" description="Disordered" evidence="5">
    <location>
        <begin position="196"/>
        <end position="246"/>
    </location>
</feature>
<feature type="compositionally biased region" description="Polar residues" evidence="5">
    <location>
        <begin position="698"/>
        <end position="711"/>
    </location>
</feature>
<feature type="compositionally biased region" description="Low complexity" evidence="5">
    <location>
        <begin position="583"/>
        <end position="598"/>
    </location>
</feature>
<evidence type="ECO:0000259" key="8">
    <source>
        <dbReference type="PROSITE" id="PS50206"/>
    </source>
</evidence>
<dbReference type="SMART" id="SM00450">
    <property type="entry name" value="RHOD"/>
    <property type="match status" value="1"/>
</dbReference>
<dbReference type="CDD" id="cd01446">
    <property type="entry name" value="DSP_MapKP"/>
    <property type="match status" value="1"/>
</dbReference>
<dbReference type="GO" id="GO:0008330">
    <property type="term" value="F:protein tyrosine/threonine phosphatase activity"/>
    <property type="evidence" value="ECO:0007669"/>
    <property type="project" value="TreeGrafter"/>
</dbReference>
<feature type="compositionally biased region" description="Low complexity" evidence="5">
    <location>
        <begin position="278"/>
        <end position="296"/>
    </location>
</feature>
<feature type="region of interest" description="Disordered" evidence="5">
    <location>
        <begin position="631"/>
        <end position="652"/>
    </location>
</feature>
<dbReference type="GO" id="GO:0017017">
    <property type="term" value="F:MAP kinase tyrosine/serine/threonine phosphatase activity"/>
    <property type="evidence" value="ECO:0007669"/>
    <property type="project" value="TreeGrafter"/>
</dbReference>
<dbReference type="Pfam" id="PF00782">
    <property type="entry name" value="DSPc"/>
    <property type="match status" value="1"/>
</dbReference>
<name>A0A0X3PR99_SCHSO</name>
<accession>A0A0X3PR99</accession>
<dbReference type="GO" id="GO:0005737">
    <property type="term" value="C:cytoplasm"/>
    <property type="evidence" value="ECO:0007669"/>
    <property type="project" value="TreeGrafter"/>
</dbReference>
<evidence type="ECO:0000256" key="5">
    <source>
        <dbReference type="SAM" id="MobiDB-lite"/>
    </source>
</evidence>
<dbReference type="PANTHER" id="PTHR10159:SF533">
    <property type="entry name" value="TYROSINE-PROTEIN PHOSPHATASE VHP-1"/>
    <property type="match status" value="1"/>
</dbReference>
<reference evidence="9" key="1">
    <citation type="submission" date="2016-01" db="EMBL/GenBank/DDBJ databases">
        <title>Reference transcriptome for the parasite Schistocephalus solidus: insights into the molecular evolution of parasitism.</title>
        <authorList>
            <person name="Hebert F.O."/>
            <person name="Grambauer S."/>
            <person name="Barber I."/>
            <person name="Landry C.R."/>
            <person name="Aubin-Horth N."/>
        </authorList>
    </citation>
    <scope>NUCLEOTIDE SEQUENCE</scope>
</reference>
<comment type="similarity">
    <text evidence="1">Belongs to the protein-tyrosine phosphatase family. Non-receptor class dual specificity subfamily.</text>
</comment>
<dbReference type="PROSITE" id="PS50056">
    <property type="entry name" value="TYR_PHOSPHATASE_2"/>
    <property type="match status" value="1"/>
</dbReference>
<evidence type="ECO:0000256" key="2">
    <source>
        <dbReference type="ARBA" id="ARBA00013064"/>
    </source>
</evidence>
<feature type="region of interest" description="Disordered" evidence="5">
    <location>
        <begin position="571"/>
        <end position="605"/>
    </location>
</feature>
<feature type="compositionally biased region" description="Low complexity" evidence="5">
    <location>
        <begin position="638"/>
        <end position="652"/>
    </location>
</feature>
<feature type="region of interest" description="Disordered" evidence="5">
    <location>
        <begin position="386"/>
        <end position="409"/>
    </location>
</feature>
<proteinExistence type="inferred from homology"/>
<keyword evidence="3" id="KW-0378">Hydrolase</keyword>
<dbReference type="InterPro" id="IPR001763">
    <property type="entry name" value="Rhodanese-like_dom"/>
</dbReference>
<dbReference type="AlphaFoldDB" id="A0A0X3PR99"/>
<gene>
    <name evidence="9" type="ORF">TR105141</name>
</gene>
<dbReference type="Pfam" id="PF00581">
    <property type="entry name" value="Rhodanese"/>
    <property type="match status" value="1"/>
</dbReference>
<dbReference type="EC" id="3.1.3.48" evidence="2"/>
<feature type="compositionally biased region" description="Low complexity" evidence="5">
    <location>
        <begin position="1026"/>
        <end position="1036"/>
    </location>
</feature>
<feature type="compositionally biased region" description="Low complexity" evidence="5">
    <location>
        <begin position="309"/>
        <end position="336"/>
    </location>
</feature>
<keyword evidence="4" id="KW-0904">Protein phosphatase</keyword>
<dbReference type="GO" id="GO:0043409">
    <property type="term" value="P:negative regulation of MAPK cascade"/>
    <property type="evidence" value="ECO:0007669"/>
    <property type="project" value="TreeGrafter"/>
</dbReference>
<feature type="domain" description="Tyrosine specific protein phosphatases" evidence="7">
    <location>
        <begin position="479"/>
        <end position="547"/>
    </location>
</feature>
<dbReference type="Gene3D" id="3.40.250.10">
    <property type="entry name" value="Rhodanese-like domain"/>
    <property type="match status" value="1"/>
</dbReference>
<evidence type="ECO:0000256" key="4">
    <source>
        <dbReference type="ARBA" id="ARBA00022912"/>
    </source>
</evidence>
<feature type="region of interest" description="Disordered" evidence="5">
    <location>
        <begin position="278"/>
        <end position="343"/>
    </location>
</feature>
<dbReference type="InterPro" id="IPR029021">
    <property type="entry name" value="Prot-tyrosine_phosphatase-like"/>
</dbReference>
<feature type="region of interest" description="Disordered" evidence="5">
    <location>
        <begin position="1013"/>
        <end position="1036"/>
    </location>
</feature>
<feature type="compositionally biased region" description="Low complexity" evidence="5">
    <location>
        <begin position="196"/>
        <end position="222"/>
    </location>
</feature>
<evidence type="ECO:0000256" key="1">
    <source>
        <dbReference type="ARBA" id="ARBA00008601"/>
    </source>
</evidence>
<sequence length="1036" mass="110309">MGKMASAVGLVTVHELAHWLLTNEKILILDARSFMEYNTSHIGKSVNIGGDRVFRRKLCEFPAVLSSLISTIVGVPASDIREYRGVILYDQFSDDQDALRSNVFISFLLSTLSSFFPNALLLKGGFLGFRAAYPDLCWEHSEKLPGEEYVHVLKDCCLGTTLDRCLSELPADAVASPLSAAPFTTSLCVNHVRISSTPSSSNSEISFSSSDSGVGSSSSTDLSRPKISRPASVPMSRPSLGSMDCINKARVRRRPATLAFCPSSSKYTVLVPFSSLTTSPSSASSSSKLSKGPARSPIVPPSWNDKQSLHPLSPLRRRLSGLPTTGSTSSGSTSSTQHASEVRRAVRSSVFRAYHYQKIHRLTTEEVGSGYTSPSPGVSQYEDAFQPAATSAPRPNYSRQPTRDPLLPSCKHSAFKPTDGESVPPTRILPHLVIGSQADAMSEETCRQFGITHVINVSADGPASPHIPLENFLRIPIQDNFTDQITPFFDRAFMLINSARASQGCVLVHCAAGISRSPTVAIAYLMHTSKLTLEAAYKQVKSCRPSVAPNFNFLGQLTAFEQQLSLQSDSARPRALSSGWQETAAPSAASDTTPVSSPGGEGLANTSATSVSVKVVYRSVSASRLPSPKSNIIPVQNSTTTSTTTTTTTTQTCQVVRRPTLQLDEPSSLETRTCPLIRATKLACTPQKRERPKHLSLYPTNSGDTLVSSPPSAEDVDVQAKSDGQATEGTDPVVPSRPRKRSRISLLHLVKPGPDALLPSPCTGIAHLDLSSPSEEARKRLAMPGPACKPSLAPASIHTPSVTVSSSPPLPQVRIVHTSPSAPPSSVLSTNSSSPPLYRLNKRPISLSVFPPAEEIQKQRTSSGTSTITVTQAWFFNQSSECLDVKSASSLEVGADAPALAASSCSSLPKAPQSPPSELRSSSLEMLPSLLTDTATRSTAHPLDEVSRSSSVSSEGLSVKMIKSASSPMIARRVKLDGVFLAAAAAAAPVMGSLCRSSVLPLSDFPRPTLLTGGESSCRQEESCHLSTSSSLSSVQ</sequence>
<dbReference type="InterPro" id="IPR000340">
    <property type="entry name" value="Dual-sp_phosphatase_cat-dom"/>
</dbReference>
<dbReference type="InterPro" id="IPR000387">
    <property type="entry name" value="Tyr_Pase_dom"/>
</dbReference>
<dbReference type="PROSITE" id="PS50054">
    <property type="entry name" value="TYR_PHOSPHATASE_DUAL"/>
    <property type="match status" value="1"/>
</dbReference>
<feature type="domain" description="Tyrosine-protein phosphatase" evidence="6">
    <location>
        <begin position="424"/>
        <end position="566"/>
    </location>
</feature>
<dbReference type="SUPFAM" id="SSF52821">
    <property type="entry name" value="Rhodanese/Cell cycle control phosphatase"/>
    <property type="match status" value="1"/>
</dbReference>
<dbReference type="InterPro" id="IPR016130">
    <property type="entry name" value="Tyr_Pase_AS"/>
</dbReference>
<evidence type="ECO:0000313" key="9">
    <source>
        <dbReference type="EMBL" id="JAP54465.1"/>
    </source>
</evidence>
<evidence type="ECO:0000259" key="6">
    <source>
        <dbReference type="PROSITE" id="PS50054"/>
    </source>
</evidence>
<dbReference type="Gene3D" id="3.90.190.10">
    <property type="entry name" value="Protein tyrosine phosphatase superfamily"/>
    <property type="match status" value="1"/>
</dbReference>
<dbReference type="PROSITE" id="PS00383">
    <property type="entry name" value="TYR_PHOSPHATASE_1"/>
    <property type="match status" value="1"/>
</dbReference>
<evidence type="ECO:0000259" key="7">
    <source>
        <dbReference type="PROSITE" id="PS50056"/>
    </source>
</evidence>
<feature type="domain" description="Rhodanese" evidence="8">
    <location>
        <begin position="22"/>
        <end position="138"/>
    </location>
</feature>
<evidence type="ECO:0000256" key="3">
    <source>
        <dbReference type="ARBA" id="ARBA00022801"/>
    </source>
</evidence>
<protein>
    <recommendedName>
        <fullName evidence="2">protein-tyrosine-phosphatase</fullName>
        <ecNumber evidence="2">3.1.3.48</ecNumber>
    </recommendedName>
</protein>